<dbReference type="InterPro" id="IPR036291">
    <property type="entry name" value="NAD(P)-bd_dom_sf"/>
</dbReference>
<dbReference type="PRINTS" id="PR00080">
    <property type="entry name" value="SDRFAMILY"/>
</dbReference>
<dbReference type="Pfam" id="PF13561">
    <property type="entry name" value="adh_short_C2"/>
    <property type="match status" value="1"/>
</dbReference>
<dbReference type="InterPro" id="IPR057326">
    <property type="entry name" value="KR_dom"/>
</dbReference>
<keyword evidence="5" id="KW-1185">Reference proteome</keyword>
<protein>
    <submittedName>
        <fullName evidence="4">NAD(P)-dependent dehydrogenase, short-chain alcohol dehydrogenase family</fullName>
    </submittedName>
</protein>
<dbReference type="FunFam" id="3.40.50.720:FF:000084">
    <property type="entry name" value="Short-chain dehydrogenase reductase"/>
    <property type="match status" value="1"/>
</dbReference>
<keyword evidence="2" id="KW-0560">Oxidoreductase</keyword>
<dbReference type="PRINTS" id="PR00081">
    <property type="entry name" value="GDHRDH"/>
</dbReference>
<evidence type="ECO:0000313" key="4">
    <source>
        <dbReference type="EMBL" id="SEB59806.1"/>
    </source>
</evidence>
<dbReference type="RefSeq" id="WP_091181430.1">
    <property type="nucleotide sequence ID" value="NZ_FNRY01000001.1"/>
</dbReference>
<accession>A0A1H4KNH7</accession>
<dbReference type="EMBL" id="FNRY01000001">
    <property type="protein sequence ID" value="SEB59806.1"/>
    <property type="molecule type" value="Genomic_DNA"/>
</dbReference>
<gene>
    <name evidence="4" type="ORF">SAMN04489806_1234</name>
</gene>
<dbReference type="PANTHER" id="PTHR24321:SF14">
    <property type="entry name" value="SHORT-CHAIN TYPE DEHYDROGENASE_REDUCTASE BLR2146-RELATED"/>
    <property type="match status" value="1"/>
</dbReference>
<dbReference type="AlphaFoldDB" id="A0A1H4KNH7"/>
<dbReference type="InterPro" id="IPR002347">
    <property type="entry name" value="SDR_fam"/>
</dbReference>
<proteinExistence type="inferred from homology"/>
<dbReference type="PANTHER" id="PTHR24321">
    <property type="entry name" value="DEHYDROGENASES, SHORT CHAIN"/>
    <property type="match status" value="1"/>
</dbReference>
<dbReference type="GO" id="GO:0016491">
    <property type="term" value="F:oxidoreductase activity"/>
    <property type="evidence" value="ECO:0007669"/>
    <property type="project" value="UniProtKB-KW"/>
</dbReference>
<dbReference type="Proteomes" id="UP000199183">
    <property type="component" value="Unassembled WGS sequence"/>
</dbReference>
<reference evidence="4 5" key="1">
    <citation type="submission" date="2016-10" db="EMBL/GenBank/DDBJ databases">
        <authorList>
            <person name="de Groot N.N."/>
        </authorList>
    </citation>
    <scope>NUCLEOTIDE SEQUENCE [LARGE SCALE GENOMIC DNA]</scope>
    <source>
        <strain evidence="4 5">DSM 21799</strain>
    </source>
</reference>
<comment type="similarity">
    <text evidence="1">Belongs to the short-chain dehydrogenases/reductases (SDR) family.</text>
</comment>
<evidence type="ECO:0000256" key="1">
    <source>
        <dbReference type="ARBA" id="ARBA00006484"/>
    </source>
</evidence>
<feature type="domain" description="Ketoreductase" evidence="3">
    <location>
        <begin position="7"/>
        <end position="187"/>
    </location>
</feature>
<dbReference type="SUPFAM" id="SSF51735">
    <property type="entry name" value="NAD(P)-binding Rossmann-fold domains"/>
    <property type="match status" value="1"/>
</dbReference>
<dbReference type="OrthoDB" id="4350228at2"/>
<evidence type="ECO:0000259" key="3">
    <source>
        <dbReference type="SMART" id="SM00822"/>
    </source>
</evidence>
<dbReference type="STRING" id="640635.SAMN04489806_1234"/>
<name>A0A1H4KNH7_9MICO</name>
<dbReference type="CDD" id="cd05233">
    <property type="entry name" value="SDR_c"/>
    <property type="match status" value="1"/>
</dbReference>
<sequence length="265" mass="26962">MRRFEGRTALVTGAANGIGRACAERLAREGASVVIADVETDAASALAASLPTALAMPCDVTDSRSVEVAVAATLDRFGRLDVLVSNVGVASGVRFADTDDAEWDRQVDPTLAGSMRVIRASLPALLESPGGGAVVATASVNGLQAFGGVAYSAAKAGVINAMKNLAVEYGPLTRGTVGQDGGWVRFNAVAPGTVETRVWTSDAAGRADLEHMAQLHPMGRVGRPEDIAAAVAFLASDDAAWITGVTLPVDGGLTVGPLLHMPGGS</sequence>
<organism evidence="4 5">
    <name type="scientific">Paramicrobacterium humi</name>
    <dbReference type="NCBI Taxonomy" id="640635"/>
    <lineage>
        <taxon>Bacteria</taxon>
        <taxon>Bacillati</taxon>
        <taxon>Actinomycetota</taxon>
        <taxon>Actinomycetes</taxon>
        <taxon>Micrococcales</taxon>
        <taxon>Microbacteriaceae</taxon>
        <taxon>Paramicrobacterium</taxon>
    </lineage>
</organism>
<evidence type="ECO:0000313" key="5">
    <source>
        <dbReference type="Proteomes" id="UP000199183"/>
    </source>
</evidence>
<dbReference type="SMART" id="SM00822">
    <property type="entry name" value="PKS_KR"/>
    <property type="match status" value="1"/>
</dbReference>
<dbReference type="Gene3D" id="3.40.50.720">
    <property type="entry name" value="NAD(P)-binding Rossmann-like Domain"/>
    <property type="match status" value="1"/>
</dbReference>
<evidence type="ECO:0000256" key="2">
    <source>
        <dbReference type="ARBA" id="ARBA00023002"/>
    </source>
</evidence>